<evidence type="ECO:0000259" key="1">
    <source>
        <dbReference type="Pfam" id="PF25115"/>
    </source>
</evidence>
<dbReference type="OrthoDB" id="53191at2"/>
<evidence type="ECO:0000313" key="4">
    <source>
        <dbReference type="Proteomes" id="UP000034156"/>
    </source>
</evidence>
<dbReference type="RefSeq" id="WP_046848886.1">
    <property type="nucleotide sequence ID" value="NZ_CP011451.1"/>
</dbReference>
<dbReference type="Proteomes" id="UP000034156">
    <property type="component" value="Chromosome"/>
</dbReference>
<accession>A0A0F7KC93</accession>
<evidence type="ECO:0000313" key="5">
    <source>
        <dbReference type="Proteomes" id="UP000324176"/>
    </source>
</evidence>
<dbReference type="InterPro" id="IPR056826">
    <property type="entry name" value="Agd3_CE"/>
</dbReference>
<keyword evidence="4" id="KW-1185">Reference proteome</keyword>
<evidence type="ECO:0000313" key="3">
    <source>
        <dbReference type="EMBL" id="TYP86698.1"/>
    </source>
</evidence>
<gene>
    <name evidence="2" type="ORF">AAW31_01490</name>
    <name evidence="3" type="ORF">BCL69_102932</name>
</gene>
<name>A0A0F7KC93_9PROT</name>
<dbReference type="Proteomes" id="UP000324176">
    <property type="component" value="Unassembled WGS sequence"/>
</dbReference>
<reference evidence="4" key="1">
    <citation type="submission" date="2015-05" db="EMBL/GenBank/DDBJ databases">
        <title>Draft genome of Nitrosomonas communis strain Nm2.</title>
        <authorList>
            <person name="Kozlowski J.A."/>
            <person name="Kits K.D."/>
            <person name="Stein L.Y."/>
        </authorList>
    </citation>
    <scope>NUCLEOTIDE SEQUENCE [LARGE SCALE GENOMIC DNA]</scope>
    <source>
        <strain evidence="4">Nm2</strain>
    </source>
</reference>
<dbReference type="KEGG" id="nco:AAW31_01490"/>
<reference evidence="3 5" key="3">
    <citation type="submission" date="2019-07" db="EMBL/GenBank/DDBJ databases">
        <title>Active sludge and wastewater microbial communities from Klosterneuburg, Austria.</title>
        <authorList>
            <person name="Wagner M."/>
        </authorList>
    </citation>
    <scope>NUCLEOTIDE SEQUENCE [LARGE SCALE GENOMIC DNA]</scope>
    <source>
        <strain evidence="3 5">Nm2</strain>
    </source>
</reference>
<dbReference type="AlphaFoldDB" id="A0A0F7KC93"/>
<feature type="domain" description="Agd3 deacetylase" evidence="1">
    <location>
        <begin position="480"/>
        <end position="636"/>
    </location>
</feature>
<dbReference type="EMBL" id="VNHT01000029">
    <property type="protein sequence ID" value="TYP86698.1"/>
    <property type="molecule type" value="Genomic_DNA"/>
</dbReference>
<dbReference type="Pfam" id="PF25115">
    <property type="entry name" value="Agd3_CE"/>
    <property type="match status" value="1"/>
</dbReference>
<evidence type="ECO:0000313" key="2">
    <source>
        <dbReference type="EMBL" id="AKH36783.1"/>
    </source>
</evidence>
<protein>
    <recommendedName>
        <fullName evidence="1">Agd3 deacetylase domain-containing protein</fullName>
    </recommendedName>
</protein>
<sequence length="708" mass="77730">MKKNYEKGINLLVSVVMWLALFMIPPAFADNAVNLKVLVISTGDETQDLGFSYIKPVLDEIGVPYDVFNATTQDLTADMLASLNGVACSSLDAGCVGSYNGIILTISDLTPNFTPAEWDILHNYEKDFKVREAVLSGWPATYSDPNAPFGIYLDYGLVFSSSGASYIGQWSVPATYQKEIFESVNQANLLPITDFAFAAAPRNDTVGPRDGTIPSVMPLLQTTNGEALVSIVQYLMPNQTAPVREVMISTIANASFLIHSKVLAYEFINWATQGVFVGARYVYMAAHLDDLFIANELWDPDLKESNPLQTYRLTSSDISNAISKQADFRAAHPTAGAFKLDFPFNGSGAVVDPAATPLVANLTEDLVAAVIANKDAFRYINHTFTHADMDKAPVPANAPCDYETFTGAAPIEAEITKNRTVWGLLALPEQAENDRVLLTGNHSGLNDRRCTGEPLLHPEMANVQDDDVAFDRGGANPLLLQAAANTNVQYVASDASQRAQNVEQYIAQYEDGSATDRIMLPRWPTNVFVNVINPDQLVGEYNYMFHDRFINDGKDPCTIPGAICTPRNYIEILAAEADNAVRHMLSFNKWPHFFHQSNAANYAYGNTLIFDWLDAVFIAYEQLFNLPVLNLPYWQIGDKTKNRLDAKTAVIQAKWDRTTNQVTLSADKAVNLEVTGIAGGDLYGGQFIQAVDVTATPAVFTVDRALTQ</sequence>
<reference evidence="2 4" key="2">
    <citation type="journal article" date="2016" name="Genome Announc.">
        <title>Genome Sequence of Nitrosomonas communis Strain Nm2, a Mesophilic Ammonia-Oxidizing Bacterium Isolated from Mediterranean Soil.</title>
        <authorList>
            <person name="Kozlowski J.A."/>
            <person name="Kits K.D."/>
            <person name="Stein L.Y."/>
        </authorList>
    </citation>
    <scope>NUCLEOTIDE SEQUENCE [LARGE SCALE GENOMIC DNA]</scope>
    <source>
        <strain evidence="2 4">Nm2</strain>
    </source>
</reference>
<dbReference type="PATRIC" id="fig|44574.3.peg.343"/>
<dbReference type="EMBL" id="CP011451">
    <property type="protein sequence ID" value="AKH36783.1"/>
    <property type="molecule type" value="Genomic_DNA"/>
</dbReference>
<organism evidence="2 4">
    <name type="scientific">Nitrosomonas communis</name>
    <dbReference type="NCBI Taxonomy" id="44574"/>
    <lineage>
        <taxon>Bacteria</taxon>
        <taxon>Pseudomonadati</taxon>
        <taxon>Pseudomonadota</taxon>
        <taxon>Betaproteobacteria</taxon>
        <taxon>Nitrosomonadales</taxon>
        <taxon>Nitrosomonadaceae</taxon>
        <taxon>Nitrosomonas</taxon>
    </lineage>
</organism>
<proteinExistence type="predicted"/>